<keyword evidence="2 6" id="KW-1003">Cell membrane</keyword>
<dbReference type="GO" id="GO:0005886">
    <property type="term" value="C:plasma membrane"/>
    <property type="evidence" value="ECO:0007669"/>
    <property type="project" value="UniProtKB-SubCell"/>
</dbReference>
<dbReference type="eggNOG" id="COG0398">
    <property type="taxonomic scope" value="Bacteria"/>
</dbReference>
<dbReference type="InterPro" id="IPR032816">
    <property type="entry name" value="VTT_dom"/>
</dbReference>
<sequence length="219" mass="24310">MKYITVCKLLIFIFIIIMIFINQKYFYITPNNIRNAIIDFGILAPIIFIIALAIRPFSLIPTSIFSIAGGLSFGPILGPIVTFIGSVAGAILSFLAVRKLGYGLGQTKSVGRWADVQIKVEHNAFRYVLALRLIPIINFDIVSYIAGISKVSFNKYLSATMIGIIPGTLAFNFLGASLIESGWHMFFAILILVVIVVIISLFVMRKVDWRNIQLTSSDK</sequence>
<dbReference type="RefSeq" id="WP_013488560.1">
    <property type="nucleotide sequence ID" value="NC_014829.1"/>
</dbReference>
<evidence type="ECO:0000256" key="5">
    <source>
        <dbReference type="ARBA" id="ARBA00023136"/>
    </source>
</evidence>
<feature type="transmembrane region" description="Helical" evidence="6">
    <location>
        <begin position="9"/>
        <end position="27"/>
    </location>
</feature>
<proteinExistence type="inferred from homology"/>
<evidence type="ECO:0000256" key="6">
    <source>
        <dbReference type="RuleBase" id="RU366058"/>
    </source>
</evidence>
<dbReference type="STRING" id="649639.Bcell_1962"/>
<feature type="domain" description="VTT" evidence="7">
    <location>
        <begin position="60"/>
        <end position="176"/>
    </location>
</feature>
<keyword evidence="5 6" id="KW-0472">Membrane</keyword>
<dbReference type="EMBL" id="CP002394">
    <property type="protein sequence ID" value="ADU30224.1"/>
    <property type="molecule type" value="Genomic_DNA"/>
</dbReference>
<protein>
    <recommendedName>
        <fullName evidence="6">TVP38/TMEM64 family membrane protein</fullName>
    </recommendedName>
</protein>
<evidence type="ECO:0000313" key="9">
    <source>
        <dbReference type="Proteomes" id="UP000001401"/>
    </source>
</evidence>
<keyword evidence="3 6" id="KW-0812">Transmembrane</keyword>
<dbReference type="HOGENOM" id="CLU_038944_8_2_9"/>
<evidence type="ECO:0000256" key="3">
    <source>
        <dbReference type="ARBA" id="ARBA00022692"/>
    </source>
</evidence>
<evidence type="ECO:0000313" key="8">
    <source>
        <dbReference type="EMBL" id="ADU30224.1"/>
    </source>
</evidence>
<keyword evidence="9" id="KW-1185">Reference proteome</keyword>
<dbReference type="KEGG" id="bco:Bcell_1962"/>
<reference evidence="8" key="1">
    <citation type="submission" date="2010-12" db="EMBL/GenBank/DDBJ databases">
        <title>Complete sequence of Bacillus cellulosilyticus DSM 2522.</title>
        <authorList>
            <consortium name="US DOE Joint Genome Institute"/>
            <person name="Lucas S."/>
            <person name="Copeland A."/>
            <person name="Lapidus A."/>
            <person name="Cheng J.-F."/>
            <person name="Bruce D."/>
            <person name="Goodwin L."/>
            <person name="Pitluck S."/>
            <person name="Chertkov O."/>
            <person name="Detter J.C."/>
            <person name="Han C."/>
            <person name="Tapia R."/>
            <person name="Land M."/>
            <person name="Hauser L."/>
            <person name="Jeffries C."/>
            <person name="Kyrpides N."/>
            <person name="Ivanova N."/>
            <person name="Mikhailova N."/>
            <person name="Brumm P."/>
            <person name="Mead D."/>
            <person name="Woyke T."/>
        </authorList>
    </citation>
    <scope>NUCLEOTIDE SEQUENCE [LARGE SCALE GENOMIC DNA]</scope>
    <source>
        <strain evidence="8">DSM 2522</strain>
    </source>
</reference>
<dbReference type="InterPro" id="IPR015414">
    <property type="entry name" value="TMEM64"/>
</dbReference>
<dbReference type="PANTHER" id="PTHR12677">
    <property type="entry name" value="GOLGI APPARATUS MEMBRANE PROTEIN TVP38-RELATED"/>
    <property type="match status" value="1"/>
</dbReference>
<evidence type="ECO:0000259" key="7">
    <source>
        <dbReference type="Pfam" id="PF09335"/>
    </source>
</evidence>
<evidence type="ECO:0000256" key="4">
    <source>
        <dbReference type="ARBA" id="ARBA00022989"/>
    </source>
</evidence>
<dbReference type="OrthoDB" id="9812980at2"/>
<feature type="transmembrane region" description="Helical" evidence="6">
    <location>
        <begin position="75"/>
        <end position="97"/>
    </location>
</feature>
<comment type="subcellular location">
    <subcellularLocation>
        <location evidence="1 6">Cell membrane</location>
        <topology evidence="1 6">Multi-pass membrane protein</topology>
    </subcellularLocation>
</comment>
<feature type="transmembrane region" description="Helical" evidence="6">
    <location>
        <begin position="157"/>
        <end position="179"/>
    </location>
</feature>
<comment type="similarity">
    <text evidence="6">Belongs to the TVP38/TMEM64 family.</text>
</comment>
<dbReference type="AlphaFoldDB" id="E6U0A8"/>
<evidence type="ECO:0000256" key="1">
    <source>
        <dbReference type="ARBA" id="ARBA00004651"/>
    </source>
</evidence>
<dbReference type="Proteomes" id="UP000001401">
    <property type="component" value="Chromosome"/>
</dbReference>
<accession>E6U0A8</accession>
<evidence type="ECO:0000256" key="2">
    <source>
        <dbReference type="ARBA" id="ARBA00022475"/>
    </source>
</evidence>
<dbReference type="Pfam" id="PF09335">
    <property type="entry name" value="VTT_dom"/>
    <property type="match status" value="1"/>
</dbReference>
<organism evidence="8 9">
    <name type="scientific">Evansella cellulosilytica (strain ATCC 21833 / DSM 2522 / FERM P-1141 / JCM 9156 / N-4)</name>
    <name type="common">Bacillus cellulosilyticus</name>
    <dbReference type="NCBI Taxonomy" id="649639"/>
    <lineage>
        <taxon>Bacteria</taxon>
        <taxon>Bacillati</taxon>
        <taxon>Bacillota</taxon>
        <taxon>Bacilli</taxon>
        <taxon>Bacillales</taxon>
        <taxon>Bacillaceae</taxon>
        <taxon>Evansella</taxon>
    </lineage>
</organism>
<keyword evidence="4 6" id="KW-1133">Transmembrane helix</keyword>
<gene>
    <name evidence="8" type="ordered locus">Bcell_1962</name>
</gene>
<feature type="transmembrane region" description="Helical" evidence="6">
    <location>
        <begin position="185"/>
        <end position="204"/>
    </location>
</feature>
<feature type="transmembrane region" description="Helical" evidence="6">
    <location>
        <begin position="33"/>
        <end position="54"/>
    </location>
</feature>
<dbReference type="PANTHER" id="PTHR12677:SF59">
    <property type="entry name" value="GOLGI APPARATUS MEMBRANE PROTEIN TVP38-RELATED"/>
    <property type="match status" value="1"/>
</dbReference>
<name>E6U0A8_EVAC2</name>